<dbReference type="SUPFAM" id="SSF52374">
    <property type="entry name" value="Nucleotidylyl transferase"/>
    <property type="match status" value="1"/>
</dbReference>
<dbReference type="EC" id="6.1.1.17" evidence="8"/>
<dbReference type="GO" id="GO:0008270">
    <property type="term" value="F:zinc ion binding"/>
    <property type="evidence" value="ECO:0007669"/>
    <property type="project" value="InterPro"/>
</dbReference>
<proteinExistence type="inferred from homology"/>
<dbReference type="HAMAP" id="MF_00022">
    <property type="entry name" value="Glu_tRNA_synth_type1"/>
    <property type="match status" value="1"/>
</dbReference>
<feature type="domain" description="Glutamyl/glutaminyl-tRNA synthetase class Ib catalytic" evidence="9">
    <location>
        <begin position="113"/>
        <end position="284"/>
    </location>
</feature>
<keyword evidence="6 8" id="KW-0648">Protein biosynthesis</keyword>
<dbReference type="Gene3D" id="3.40.50.620">
    <property type="entry name" value="HUPs"/>
    <property type="match status" value="2"/>
</dbReference>
<keyword evidence="4 8" id="KW-0547">Nucleotide-binding</keyword>
<reference evidence="11 12" key="1">
    <citation type="submission" date="2019-01" db="EMBL/GenBank/DDBJ databases">
        <authorList>
            <consortium name="Pathogen Informatics"/>
        </authorList>
    </citation>
    <scope>NUCLEOTIDE SEQUENCE [LARGE SCALE GENOMIC DNA]</scope>
    <source>
        <strain evidence="11 12">NCTC10172</strain>
    </source>
</reference>
<keyword evidence="5 8" id="KW-0067">ATP-binding</keyword>
<comment type="function">
    <text evidence="8">Catalyzes the attachment of glutamate to tRNA(Glu) in a two-step reaction: glutamate is first activated by ATP to form Glu-AMP and then transferred to the acceptor end of tRNA(Glu).</text>
</comment>
<dbReference type="InterPro" id="IPR049940">
    <property type="entry name" value="GluQ/Sye"/>
</dbReference>
<dbReference type="PANTHER" id="PTHR43311:SF2">
    <property type="entry name" value="GLUTAMATE--TRNA LIGASE, MITOCHONDRIAL-RELATED"/>
    <property type="match status" value="1"/>
</dbReference>
<evidence type="ECO:0000256" key="2">
    <source>
        <dbReference type="ARBA" id="ARBA00022490"/>
    </source>
</evidence>
<dbReference type="NCBIfam" id="TIGR00464">
    <property type="entry name" value="gltX_bact"/>
    <property type="match status" value="1"/>
</dbReference>
<comment type="similarity">
    <text evidence="1 8">Belongs to the class-I aminoacyl-tRNA synthetase family. Glutamate--tRNA ligase type 1 subfamily.</text>
</comment>
<keyword evidence="2 8" id="KW-0963">Cytoplasm</keyword>
<dbReference type="PANTHER" id="PTHR43311">
    <property type="entry name" value="GLUTAMATE--TRNA LIGASE"/>
    <property type="match status" value="1"/>
</dbReference>
<dbReference type="EMBL" id="LR215050">
    <property type="protein sequence ID" value="VEU82931.1"/>
    <property type="molecule type" value="Genomic_DNA"/>
</dbReference>
<dbReference type="STRING" id="1408416.GCA_000702765_00395"/>
<dbReference type="InterPro" id="IPR001412">
    <property type="entry name" value="aa-tRNA-synth_I_CS"/>
</dbReference>
<evidence type="ECO:0000313" key="11">
    <source>
        <dbReference type="EMBL" id="VEU82931.1"/>
    </source>
</evidence>
<dbReference type="GO" id="GO:0005524">
    <property type="term" value="F:ATP binding"/>
    <property type="evidence" value="ECO:0007669"/>
    <property type="project" value="UniProtKB-UniRule"/>
</dbReference>
<organism evidence="11 12">
    <name type="scientific">Acholeplasma hippikon</name>
    <dbReference type="NCBI Taxonomy" id="264636"/>
    <lineage>
        <taxon>Bacteria</taxon>
        <taxon>Bacillati</taxon>
        <taxon>Mycoplasmatota</taxon>
        <taxon>Mollicutes</taxon>
        <taxon>Acholeplasmatales</taxon>
        <taxon>Acholeplasmataceae</taxon>
        <taxon>Acholeplasma</taxon>
    </lineage>
</organism>
<dbReference type="Proteomes" id="UP000290909">
    <property type="component" value="Chromosome"/>
</dbReference>
<dbReference type="InterPro" id="IPR045462">
    <property type="entry name" value="aa-tRNA-synth_I_cd-bd"/>
</dbReference>
<protein>
    <recommendedName>
        <fullName evidence="8">Glutamate--tRNA ligase</fullName>
        <ecNumber evidence="8">6.1.1.17</ecNumber>
    </recommendedName>
    <alternativeName>
        <fullName evidence="8">Glutamyl-tRNA synthetase</fullName>
        <shortName evidence="8">GluRS</shortName>
    </alternativeName>
</protein>
<dbReference type="InterPro" id="IPR020752">
    <property type="entry name" value="Glu-tRNA-synth_I_codon-bd_sub1"/>
</dbReference>
<dbReference type="InterPro" id="IPR004527">
    <property type="entry name" value="Glu-tRNA-ligase_bac/mito"/>
</dbReference>
<dbReference type="InterPro" id="IPR000924">
    <property type="entry name" value="Glu/Gln-tRNA-synth"/>
</dbReference>
<dbReference type="GO" id="GO:0005829">
    <property type="term" value="C:cytosol"/>
    <property type="evidence" value="ECO:0007669"/>
    <property type="project" value="TreeGrafter"/>
</dbReference>
<dbReference type="InterPro" id="IPR008925">
    <property type="entry name" value="aa_tRNA-synth_I_cd-bd_sf"/>
</dbReference>
<dbReference type="KEGG" id="ahk:NCTC10172_00958"/>
<feature type="binding site" evidence="8">
    <location>
        <position position="217"/>
    </location>
    <ligand>
        <name>ATP</name>
        <dbReference type="ChEBI" id="CHEBI:30616"/>
    </ligand>
</feature>
<comment type="catalytic activity">
    <reaction evidence="8">
        <text>tRNA(Glu) + L-glutamate + ATP = L-glutamyl-tRNA(Glu) + AMP + diphosphate</text>
        <dbReference type="Rhea" id="RHEA:23540"/>
        <dbReference type="Rhea" id="RHEA-COMP:9663"/>
        <dbReference type="Rhea" id="RHEA-COMP:9680"/>
        <dbReference type="ChEBI" id="CHEBI:29985"/>
        <dbReference type="ChEBI" id="CHEBI:30616"/>
        <dbReference type="ChEBI" id="CHEBI:33019"/>
        <dbReference type="ChEBI" id="CHEBI:78442"/>
        <dbReference type="ChEBI" id="CHEBI:78520"/>
        <dbReference type="ChEBI" id="CHEBI:456215"/>
        <dbReference type="EC" id="6.1.1.17"/>
    </reaction>
</comment>
<feature type="short sequence motif" description="'KMSKS' region" evidence="8">
    <location>
        <begin position="214"/>
        <end position="218"/>
    </location>
</feature>
<evidence type="ECO:0000256" key="6">
    <source>
        <dbReference type="ARBA" id="ARBA00022917"/>
    </source>
</evidence>
<dbReference type="InterPro" id="IPR033910">
    <property type="entry name" value="GluRS_core"/>
</dbReference>
<dbReference type="GO" id="GO:0006424">
    <property type="term" value="P:glutamyl-tRNA aminoacylation"/>
    <property type="evidence" value="ECO:0007669"/>
    <property type="project" value="UniProtKB-UniRule"/>
</dbReference>
<dbReference type="InterPro" id="IPR020058">
    <property type="entry name" value="Glu/Gln-tRNA-synth_Ib_cat-dom"/>
</dbReference>
<dbReference type="Gene3D" id="1.10.8.70">
    <property type="entry name" value="Glutamate-tRNA synthetase, class I, anticodon-binding domain 1"/>
    <property type="match status" value="1"/>
</dbReference>
<keyword evidence="12" id="KW-1185">Reference proteome</keyword>
<dbReference type="Gene3D" id="1.10.10.350">
    <property type="match status" value="1"/>
</dbReference>
<dbReference type="PROSITE" id="PS00178">
    <property type="entry name" value="AA_TRNA_LIGASE_I"/>
    <property type="match status" value="1"/>
</dbReference>
<evidence type="ECO:0000256" key="3">
    <source>
        <dbReference type="ARBA" id="ARBA00022598"/>
    </source>
</evidence>
<evidence type="ECO:0000256" key="8">
    <source>
        <dbReference type="HAMAP-Rule" id="MF_00022"/>
    </source>
</evidence>
<feature type="domain" description="Glutamyl/glutaminyl-tRNA synthetase class Ib catalytic" evidence="9">
    <location>
        <begin position="3"/>
        <end position="110"/>
    </location>
</feature>
<dbReference type="InterPro" id="IPR014729">
    <property type="entry name" value="Rossmann-like_a/b/a_fold"/>
</dbReference>
<gene>
    <name evidence="8 11" type="primary">gltX</name>
    <name evidence="11" type="ORF">NCTC10172_00958</name>
</gene>
<dbReference type="CDD" id="cd00808">
    <property type="entry name" value="GluRS_core"/>
    <property type="match status" value="1"/>
</dbReference>
<evidence type="ECO:0000313" key="12">
    <source>
        <dbReference type="Proteomes" id="UP000290909"/>
    </source>
</evidence>
<evidence type="ECO:0000256" key="7">
    <source>
        <dbReference type="ARBA" id="ARBA00023146"/>
    </source>
</evidence>
<dbReference type="GO" id="GO:0004818">
    <property type="term" value="F:glutamate-tRNA ligase activity"/>
    <property type="evidence" value="ECO:0007669"/>
    <property type="project" value="UniProtKB-UniRule"/>
</dbReference>
<accession>A0A449BKD3</accession>
<dbReference type="Pfam" id="PF00749">
    <property type="entry name" value="tRNA-synt_1c"/>
    <property type="match status" value="2"/>
</dbReference>
<feature type="domain" description="Aminoacyl-tRNA synthetase class I anticodon-binding" evidence="10">
    <location>
        <begin position="301"/>
        <end position="444"/>
    </location>
</feature>
<evidence type="ECO:0000259" key="10">
    <source>
        <dbReference type="Pfam" id="PF19269"/>
    </source>
</evidence>
<dbReference type="Pfam" id="PF19269">
    <property type="entry name" value="Anticodon_2"/>
    <property type="match status" value="1"/>
</dbReference>
<dbReference type="AlphaFoldDB" id="A0A449BKD3"/>
<comment type="subcellular location">
    <subcellularLocation>
        <location evidence="8">Cytoplasm</location>
    </subcellularLocation>
</comment>
<sequence>MKKIRARYAPSPTGLLHIGNARTALFNYLFARHHGGEFIIRIEDTDVARNVAGGEESQLNYLKWLGMTWDEGPDKGGPYGPYHQLKRLDLYKKYADELLERGLAYKDYKEGSDRYAIRFKVPAGKTYTFDDVIRGSLVFESKEVEDWIIVKDNGIPTYNFAVVIDDHFMEISHVFRGEEHITNTPKQIMVYEAFGWEVPTFGHMTIIVNENKKKLSKRDVNTIQFISDYEKMGYLPEAMLNFLSLLGWSPTGDKEILSHNELVSLFDEHKLSAAPSYFDKAKLAFINSKYIKQLDMEGLKKLCVPFLKEAGIEIPNELWLENLLSIFKDRISYGKEIVKYYNEFFHDDFKITDEVLNELNQFAKEDVLKVLEAFKDAVNQSEFTDATALEVLIKSVGAESGVKGKTLFMPLRISTTGEAHGPSLPVSLILLGKDKVAQRISQTINVIKGVTLWKNYYRFLQLQLS</sequence>
<evidence type="ECO:0000256" key="5">
    <source>
        <dbReference type="ARBA" id="ARBA00022840"/>
    </source>
</evidence>
<dbReference type="GO" id="GO:0000049">
    <property type="term" value="F:tRNA binding"/>
    <property type="evidence" value="ECO:0007669"/>
    <property type="project" value="InterPro"/>
</dbReference>
<feature type="short sequence motif" description="'HIGH' region" evidence="8">
    <location>
        <begin position="10"/>
        <end position="20"/>
    </location>
</feature>
<keyword evidence="3 8" id="KW-0436">Ligase</keyword>
<dbReference type="PRINTS" id="PR00987">
    <property type="entry name" value="TRNASYNTHGLU"/>
</dbReference>
<evidence type="ECO:0000256" key="1">
    <source>
        <dbReference type="ARBA" id="ARBA00007894"/>
    </source>
</evidence>
<keyword evidence="7 8" id="KW-0030">Aminoacyl-tRNA synthetase</keyword>
<dbReference type="SUPFAM" id="SSF48163">
    <property type="entry name" value="An anticodon-binding domain of class I aminoacyl-tRNA synthetases"/>
    <property type="match status" value="1"/>
</dbReference>
<evidence type="ECO:0000259" key="9">
    <source>
        <dbReference type="Pfam" id="PF00749"/>
    </source>
</evidence>
<name>A0A449BKD3_9MOLU</name>
<dbReference type="InterPro" id="IPR020751">
    <property type="entry name" value="aa-tRNA-synth_I_codon-bd_sub2"/>
</dbReference>
<comment type="caution">
    <text evidence="8">Lacks conserved residue(s) required for the propagation of feature annotation.</text>
</comment>
<comment type="subunit">
    <text evidence="8">Monomer.</text>
</comment>
<evidence type="ECO:0000256" key="4">
    <source>
        <dbReference type="ARBA" id="ARBA00022741"/>
    </source>
</evidence>